<dbReference type="Proteomes" id="UP000054558">
    <property type="component" value="Unassembled WGS sequence"/>
</dbReference>
<organism evidence="1 2">
    <name type="scientific">Klebsormidium nitens</name>
    <name type="common">Green alga</name>
    <name type="synonym">Ulothrix nitens</name>
    <dbReference type="NCBI Taxonomy" id="105231"/>
    <lineage>
        <taxon>Eukaryota</taxon>
        <taxon>Viridiplantae</taxon>
        <taxon>Streptophyta</taxon>
        <taxon>Klebsormidiophyceae</taxon>
        <taxon>Klebsormidiales</taxon>
        <taxon>Klebsormidiaceae</taxon>
        <taxon>Klebsormidium</taxon>
    </lineage>
</organism>
<accession>A0A1Y1I876</accession>
<evidence type="ECO:0000313" key="2">
    <source>
        <dbReference type="Proteomes" id="UP000054558"/>
    </source>
</evidence>
<reference evidence="1 2" key="1">
    <citation type="journal article" date="2014" name="Nat. Commun.">
        <title>Klebsormidium flaccidum genome reveals primary factors for plant terrestrial adaptation.</title>
        <authorList>
            <person name="Hori K."/>
            <person name="Maruyama F."/>
            <person name="Fujisawa T."/>
            <person name="Togashi T."/>
            <person name="Yamamoto N."/>
            <person name="Seo M."/>
            <person name="Sato S."/>
            <person name="Yamada T."/>
            <person name="Mori H."/>
            <person name="Tajima N."/>
            <person name="Moriyama T."/>
            <person name="Ikeuchi M."/>
            <person name="Watanabe M."/>
            <person name="Wada H."/>
            <person name="Kobayashi K."/>
            <person name="Saito M."/>
            <person name="Masuda T."/>
            <person name="Sasaki-Sekimoto Y."/>
            <person name="Mashiguchi K."/>
            <person name="Awai K."/>
            <person name="Shimojima M."/>
            <person name="Masuda S."/>
            <person name="Iwai M."/>
            <person name="Nobusawa T."/>
            <person name="Narise T."/>
            <person name="Kondo S."/>
            <person name="Saito H."/>
            <person name="Sato R."/>
            <person name="Murakawa M."/>
            <person name="Ihara Y."/>
            <person name="Oshima-Yamada Y."/>
            <person name="Ohtaka K."/>
            <person name="Satoh M."/>
            <person name="Sonobe K."/>
            <person name="Ishii M."/>
            <person name="Ohtani R."/>
            <person name="Kanamori-Sato M."/>
            <person name="Honoki R."/>
            <person name="Miyazaki D."/>
            <person name="Mochizuki H."/>
            <person name="Umetsu J."/>
            <person name="Higashi K."/>
            <person name="Shibata D."/>
            <person name="Kamiya Y."/>
            <person name="Sato N."/>
            <person name="Nakamura Y."/>
            <person name="Tabata S."/>
            <person name="Ida S."/>
            <person name="Kurokawa K."/>
            <person name="Ohta H."/>
        </authorList>
    </citation>
    <scope>NUCLEOTIDE SEQUENCE [LARGE SCALE GENOMIC DNA]</scope>
    <source>
        <strain evidence="1 2">NIES-2285</strain>
    </source>
</reference>
<dbReference type="Gene3D" id="1.20.5.190">
    <property type="match status" value="1"/>
</dbReference>
<gene>
    <name evidence="1" type="ORF">KFL_003360160</name>
</gene>
<dbReference type="EMBL" id="DF237285">
    <property type="protein sequence ID" value="GAQ87184.1"/>
    <property type="molecule type" value="Genomic_DNA"/>
</dbReference>
<protein>
    <submittedName>
        <fullName evidence="1">Uncharacterized protein</fullName>
    </submittedName>
</protein>
<keyword evidence="2" id="KW-1185">Reference proteome</keyword>
<name>A0A1Y1I876_KLENI</name>
<proteinExistence type="predicted"/>
<dbReference type="OrthoDB" id="10646368at2759"/>
<sequence length="354" mass="38937">MTPTTPSISSSRRDAVFRKFSGLSPSDKFEQNAVAIGRSISRGTAARGRRYQSITAAEKSDVVLSDSEKELLRQMGNLFDSKQQSVQSLESGVQSLQQSVQSLESGVQSLQQSVQSLESGVQSLYTEFAAQQTNLDQQRQLLGTLVEASAREQGLVEAGIPEKLLISLQEGAGESGWLREDGRLDRSSLGRFLGSTPNAALRSTIVRLRRVLQLEKVDDQVQELILCESAGILCLMAAAFPDIYLKGQPNVFPSDELEIDCKGRMDVARDGTFSYIDLGEVKTRLDYATAVPQLGLRLGALKWFVCKACGAQTEGVRLVGRLFVFQQGVEEFVDLAQRDEASTKWGYSLYLHRV</sequence>
<dbReference type="AlphaFoldDB" id="A0A1Y1I876"/>
<evidence type="ECO:0000313" key="1">
    <source>
        <dbReference type="EMBL" id="GAQ87184.1"/>
    </source>
</evidence>